<feature type="domain" description="DUF4097" evidence="2">
    <location>
        <begin position="79"/>
        <end position="240"/>
    </location>
</feature>
<evidence type="ECO:0000259" key="2">
    <source>
        <dbReference type="Pfam" id="PF13349"/>
    </source>
</evidence>
<organism evidence="3 4">
    <name type="scientific">Luteibacter yeojuensis</name>
    <dbReference type="NCBI Taxonomy" id="345309"/>
    <lineage>
        <taxon>Bacteria</taxon>
        <taxon>Pseudomonadati</taxon>
        <taxon>Pseudomonadota</taxon>
        <taxon>Gammaproteobacteria</taxon>
        <taxon>Lysobacterales</taxon>
        <taxon>Rhodanobacteraceae</taxon>
        <taxon>Luteibacter</taxon>
    </lineage>
</organism>
<sequence>MRHLIFAALLLTPLAAMADNPECKFHADRNLDFDLSSVKAVRFVVNSFDLKVNGSGGGKPGAHGRACGSTQAIADNLEVVQSKQGDTLVVELRNKDSGWHMNWGGSYAELKVEANVPANLPVIVEVGSGDAEVRGVASLESAAGSGDLIVDGVRGRVKANVGSGDVKVSNSGPIEVGSVGSGDFTARTINGGVSIGTVGSGDAKLTDITGNVDVGTIGSGDLDVDGVKGDLHVRTAGSGDVDHKGVTGKVDIPDKFR</sequence>
<evidence type="ECO:0000313" key="4">
    <source>
        <dbReference type="Proteomes" id="UP000033651"/>
    </source>
</evidence>
<dbReference type="OrthoDB" id="5944342at2"/>
<keyword evidence="4" id="KW-1185">Reference proteome</keyword>
<feature type="signal peptide" evidence="1">
    <location>
        <begin position="1"/>
        <end position="18"/>
    </location>
</feature>
<dbReference type="Pfam" id="PF13349">
    <property type="entry name" value="DUF4097"/>
    <property type="match status" value="1"/>
</dbReference>
<comment type="caution">
    <text evidence="3">The sequence shown here is derived from an EMBL/GenBank/DDBJ whole genome shotgun (WGS) entry which is preliminary data.</text>
</comment>
<dbReference type="Proteomes" id="UP000033651">
    <property type="component" value="Unassembled WGS sequence"/>
</dbReference>
<dbReference type="EMBL" id="JZRB01000035">
    <property type="protein sequence ID" value="KJV29672.1"/>
    <property type="molecule type" value="Genomic_DNA"/>
</dbReference>
<evidence type="ECO:0000256" key="1">
    <source>
        <dbReference type="SAM" id="SignalP"/>
    </source>
</evidence>
<dbReference type="Gene3D" id="2.160.20.120">
    <property type="match status" value="1"/>
</dbReference>
<name>A0A0F3KFA4_9GAMM</name>
<keyword evidence="1" id="KW-0732">Signal</keyword>
<dbReference type="PATRIC" id="fig|345309.4.peg.2776"/>
<dbReference type="RefSeq" id="WP_045830577.1">
    <property type="nucleotide sequence ID" value="NZ_JZRB01000035.1"/>
</dbReference>
<accession>A0A0F3KFA4</accession>
<dbReference type="InterPro" id="IPR025164">
    <property type="entry name" value="Toastrack_DUF4097"/>
</dbReference>
<evidence type="ECO:0000313" key="3">
    <source>
        <dbReference type="EMBL" id="KJV29672.1"/>
    </source>
</evidence>
<dbReference type="AlphaFoldDB" id="A0A0F3KFA4"/>
<reference evidence="3 4" key="1">
    <citation type="submission" date="2015-03" db="EMBL/GenBank/DDBJ databases">
        <title>Draft genome sequence of Luteibacter yeojuensis strain SU11.</title>
        <authorList>
            <person name="Sulaiman J."/>
            <person name="Priya K."/>
            <person name="Chan K.-G."/>
        </authorList>
    </citation>
    <scope>NUCLEOTIDE SEQUENCE [LARGE SCALE GENOMIC DNA]</scope>
    <source>
        <strain evidence="3 4">SU11</strain>
    </source>
</reference>
<proteinExistence type="predicted"/>
<protein>
    <recommendedName>
        <fullName evidence="2">DUF4097 domain-containing protein</fullName>
    </recommendedName>
</protein>
<gene>
    <name evidence="3" type="ORF">VI08_15830</name>
</gene>
<feature type="chain" id="PRO_5002462995" description="DUF4097 domain-containing protein" evidence="1">
    <location>
        <begin position="19"/>
        <end position="257"/>
    </location>
</feature>